<evidence type="ECO:0000256" key="9">
    <source>
        <dbReference type="ARBA" id="ARBA00022679"/>
    </source>
</evidence>
<keyword evidence="10 19" id="KW-0812">Transmembrane</keyword>
<comment type="similarity">
    <text evidence="4 19">Belongs to the CobS family.</text>
</comment>
<keyword evidence="12 19" id="KW-1133">Transmembrane helix</keyword>
<gene>
    <name evidence="19" type="primary">cobS</name>
    <name evidence="20" type="ORF">QO014_000812</name>
</gene>
<dbReference type="NCBIfam" id="TIGR00317">
    <property type="entry name" value="cobS"/>
    <property type="match status" value="1"/>
</dbReference>
<dbReference type="GO" id="GO:0051073">
    <property type="term" value="F:adenosylcobinamide-GDP ribazoletransferase activity"/>
    <property type="evidence" value="ECO:0007669"/>
    <property type="project" value="UniProtKB-EC"/>
</dbReference>
<keyword evidence="13 19" id="KW-0472">Membrane</keyword>
<evidence type="ECO:0000256" key="12">
    <source>
        <dbReference type="ARBA" id="ARBA00022989"/>
    </source>
</evidence>
<evidence type="ECO:0000256" key="3">
    <source>
        <dbReference type="ARBA" id="ARBA00004663"/>
    </source>
</evidence>
<comment type="pathway">
    <text evidence="3 19">Cofactor biosynthesis; adenosylcobalamin biosynthesis; adenosylcobalamin from cob(II)yrinate a,c-diamide: step 7/7.</text>
</comment>
<protein>
    <recommendedName>
        <fullName evidence="6 19">Adenosylcobinamide-GDP ribazoletransferase</fullName>
        <ecNumber evidence="5 19">2.7.8.26</ecNumber>
    </recommendedName>
    <alternativeName>
        <fullName evidence="16 19">Cobalamin synthase</fullName>
    </alternativeName>
    <alternativeName>
        <fullName evidence="15 19">Cobalamin-5'-phosphate synthase</fullName>
    </alternativeName>
</protein>
<dbReference type="PANTHER" id="PTHR34148:SF1">
    <property type="entry name" value="ADENOSYLCOBINAMIDE-GDP RIBAZOLETRANSFERASE"/>
    <property type="match status" value="1"/>
</dbReference>
<evidence type="ECO:0000256" key="6">
    <source>
        <dbReference type="ARBA" id="ARBA00015850"/>
    </source>
</evidence>
<evidence type="ECO:0000256" key="8">
    <source>
        <dbReference type="ARBA" id="ARBA00022573"/>
    </source>
</evidence>
<evidence type="ECO:0000256" key="1">
    <source>
        <dbReference type="ARBA" id="ARBA00001946"/>
    </source>
</evidence>
<evidence type="ECO:0000256" key="13">
    <source>
        <dbReference type="ARBA" id="ARBA00023136"/>
    </source>
</evidence>
<evidence type="ECO:0000256" key="7">
    <source>
        <dbReference type="ARBA" id="ARBA00022475"/>
    </source>
</evidence>
<evidence type="ECO:0000313" key="20">
    <source>
        <dbReference type="EMBL" id="MDQ0436442.1"/>
    </source>
</evidence>
<evidence type="ECO:0000256" key="5">
    <source>
        <dbReference type="ARBA" id="ARBA00013200"/>
    </source>
</evidence>
<comment type="catalytic activity">
    <reaction evidence="17 19">
        <text>alpha-ribazole + adenosylcob(III)inamide-GDP = adenosylcob(III)alamin + GMP + H(+)</text>
        <dbReference type="Rhea" id="RHEA:16049"/>
        <dbReference type="ChEBI" id="CHEBI:10329"/>
        <dbReference type="ChEBI" id="CHEBI:15378"/>
        <dbReference type="ChEBI" id="CHEBI:18408"/>
        <dbReference type="ChEBI" id="CHEBI:58115"/>
        <dbReference type="ChEBI" id="CHEBI:60487"/>
        <dbReference type="EC" id="2.7.8.26"/>
    </reaction>
</comment>
<evidence type="ECO:0000256" key="17">
    <source>
        <dbReference type="ARBA" id="ARBA00048623"/>
    </source>
</evidence>
<evidence type="ECO:0000256" key="15">
    <source>
        <dbReference type="ARBA" id="ARBA00032605"/>
    </source>
</evidence>
<keyword evidence="7 19" id="KW-1003">Cell membrane</keyword>
<dbReference type="RefSeq" id="WP_266347355.1">
    <property type="nucleotide sequence ID" value="NZ_JAPKNG010000001.1"/>
</dbReference>
<comment type="catalytic activity">
    <reaction evidence="18 19">
        <text>alpha-ribazole 5'-phosphate + adenosylcob(III)inamide-GDP = adenosylcob(III)alamin 5'-phosphate + GMP + H(+)</text>
        <dbReference type="Rhea" id="RHEA:23560"/>
        <dbReference type="ChEBI" id="CHEBI:15378"/>
        <dbReference type="ChEBI" id="CHEBI:57918"/>
        <dbReference type="ChEBI" id="CHEBI:58115"/>
        <dbReference type="ChEBI" id="CHEBI:60487"/>
        <dbReference type="ChEBI" id="CHEBI:60493"/>
        <dbReference type="EC" id="2.7.8.26"/>
    </reaction>
</comment>
<comment type="subcellular location">
    <subcellularLocation>
        <location evidence="2 19">Cell membrane</location>
        <topology evidence="2 19">Multi-pass membrane protein</topology>
    </subcellularLocation>
</comment>
<proteinExistence type="inferred from homology"/>
<organism evidence="20 21">
    <name type="scientific">Kaistia dalseonensis</name>
    <dbReference type="NCBI Taxonomy" id="410840"/>
    <lineage>
        <taxon>Bacteria</taxon>
        <taxon>Pseudomonadati</taxon>
        <taxon>Pseudomonadota</taxon>
        <taxon>Alphaproteobacteria</taxon>
        <taxon>Hyphomicrobiales</taxon>
        <taxon>Kaistiaceae</taxon>
        <taxon>Kaistia</taxon>
    </lineage>
</organism>
<feature type="transmembrane region" description="Helical" evidence="19">
    <location>
        <begin position="121"/>
        <end position="143"/>
    </location>
</feature>
<dbReference type="PANTHER" id="PTHR34148">
    <property type="entry name" value="ADENOSYLCOBINAMIDE-GDP RIBAZOLETRANSFERASE"/>
    <property type="match status" value="1"/>
</dbReference>
<feature type="transmembrane region" description="Helical" evidence="19">
    <location>
        <begin position="72"/>
        <end position="91"/>
    </location>
</feature>
<dbReference type="InterPro" id="IPR003805">
    <property type="entry name" value="CobS"/>
</dbReference>
<comment type="cofactor">
    <cofactor evidence="1 19">
        <name>Mg(2+)</name>
        <dbReference type="ChEBI" id="CHEBI:18420"/>
    </cofactor>
</comment>
<comment type="caution">
    <text evidence="20">The sequence shown here is derived from an EMBL/GenBank/DDBJ whole genome shotgun (WGS) entry which is preliminary data.</text>
</comment>
<dbReference type="HAMAP" id="MF_00719">
    <property type="entry name" value="CobS"/>
    <property type="match status" value="1"/>
</dbReference>
<evidence type="ECO:0000256" key="18">
    <source>
        <dbReference type="ARBA" id="ARBA00049504"/>
    </source>
</evidence>
<keyword evidence="21" id="KW-1185">Reference proteome</keyword>
<feature type="transmembrane region" description="Helical" evidence="19">
    <location>
        <begin position="192"/>
        <end position="210"/>
    </location>
</feature>
<evidence type="ECO:0000256" key="10">
    <source>
        <dbReference type="ARBA" id="ARBA00022692"/>
    </source>
</evidence>
<dbReference type="EMBL" id="JAUSVO010000001">
    <property type="protein sequence ID" value="MDQ0436442.1"/>
    <property type="molecule type" value="Genomic_DNA"/>
</dbReference>
<feature type="transmembrane region" description="Helical" evidence="19">
    <location>
        <begin position="48"/>
        <end position="66"/>
    </location>
</feature>
<evidence type="ECO:0000256" key="4">
    <source>
        <dbReference type="ARBA" id="ARBA00010561"/>
    </source>
</evidence>
<dbReference type="Pfam" id="PF02654">
    <property type="entry name" value="CobS"/>
    <property type="match status" value="1"/>
</dbReference>
<evidence type="ECO:0000313" key="21">
    <source>
        <dbReference type="Proteomes" id="UP001241603"/>
    </source>
</evidence>
<evidence type="ECO:0000256" key="2">
    <source>
        <dbReference type="ARBA" id="ARBA00004651"/>
    </source>
</evidence>
<reference evidence="20 21" key="1">
    <citation type="submission" date="2023-07" db="EMBL/GenBank/DDBJ databases">
        <title>Genomic Encyclopedia of Type Strains, Phase IV (KMG-IV): sequencing the most valuable type-strain genomes for metagenomic binning, comparative biology and taxonomic classification.</title>
        <authorList>
            <person name="Goeker M."/>
        </authorList>
    </citation>
    <scope>NUCLEOTIDE SEQUENCE [LARGE SCALE GENOMIC DNA]</scope>
    <source>
        <strain evidence="20 21">B6-8</strain>
    </source>
</reference>
<keyword evidence="11 19" id="KW-0460">Magnesium</keyword>
<evidence type="ECO:0000256" key="16">
    <source>
        <dbReference type="ARBA" id="ARBA00032853"/>
    </source>
</evidence>
<comment type="function">
    <text evidence="14 19">Joins adenosylcobinamide-GDP and alpha-ribazole to generate adenosylcobalamin (Ado-cobalamin). Also synthesizes adenosylcobalamin 5'-phosphate from adenosylcobinamide-GDP and alpha-ribazole 5'-phosphate.</text>
</comment>
<keyword evidence="8 19" id="KW-0169">Cobalamin biosynthesis</keyword>
<sequence>MAEPASFLQRTIVGREFLSATAFLTRLPAGFIGAPDEKPDFSSAARTFPLVGLLVGLIGALALLLADALRLPPLASALIGVAVTILLTGALHEDGLADTADGFGGGQTAVAKLDIMRDSRIGTFGAIALVLSIMLRVTLVAAFLPYAPWAAAVALMAAETVGRAAIVHAWSSLPSARFEGLAEATGRPGKDTTWAAVLIATVIGLAFGTIAAGPLAALVALAATALTTYAFESLCRRQIGGHTGDTLGAAEQAGAIAFLLGLVAFA</sequence>
<evidence type="ECO:0000256" key="11">
    <source>
        <dbReference type="ARBA" id="ARBA00022842"/>
    </source>
</evidence>
<name>A0ABU0H2D0_9HYPH</name>
<accession>A0ABU0H2D0</accession>
<evidence type="ECO:0000256" key="19">
    <source>
        <dbReference type="HAMAP-Rule" id="MF_00719"/>
    </source>
</evidence>
<keyword evidence="9 19" id="KW-0808">Transferase</keyword>
<dbReference type="Proteomes" id="UP001241603">
    <property type="component" value="Unassembled WGS sequence"/>
</dbReference>
<evidence type="ECO:0000256" key="14">
    <source>
        <dbReference type="ARBA" id="ARBA00025228"/>
    </source>
</evidence>
<dbReference type="EC" id="2.7.8.26" evidence="5 19"/>